<feature type="transmembrane region" description="Helical" evidence="5">
    <location>
        <begin position="257"/>
        <end position="286"/>
    </location>
</feature>
<evidence type="ECO:0000256" key="1">
    <source>
        <dbReference type="ARBA" id="ARBA00004141"/>
    </source>
</evidence>
<gene>
    <name evidence="7" type="primary">LOC100211974</name>
</gene>
<dbReference type="Pfam" id="PF13520">
    <property type="entry name" value="AA_permease_2"/>
    <property type="match status" value="1"/>
</dbReference>
<feature type="transmembrane region" description="Helical" evidence="5">
    <location>
        <begin position="100"/>
        <end position="119"/>
    </location>
</feature>
<keyword evidence="3 5" id="KW-1133">Transmembrane helix</keyword>
<proteinExistence type="predicted"/>
<evidence type="ECO:0000256" key="2">
    <source>
        <dbReference type="ARBA" id="ARBA00022692"/>
    </source>
</evidence>
<evidence type="ECO:0000313" key="6">
    <source>
        <dbReference type="Proteomes" id="UP001652625"/>
    </source>
</evidence>
<keyword evidence="4 5" id="KW-0472">Membrane</keyword>
<dbReference type="Gene3D" id="1.20.1740.10">
    <property type="entry name" value="Amino acid/polyamine transporter I"/>
    <property type="match status" value="1"/>
</dbReference>
<feature type="transmembrane region" description="Helical" evidence="5">
    <location>
        <begin position="32"/>
        <end position="52"/>
    </location>
</feature>
<evidence type="ECO:0000313" key="7">
    <source>
        <dbReference type="RefSeq" id="XP_065662371.1"/>
    </source>
</evidence>
<feature type="transmembrane region" description="Helical" evidence="5">
    <location>
        <begin position="438"/>
        <end position="458"/>
    </location>
</feature>
<feature type="transmembrane region" description="Helical" evidence="5">
    <location>
        <begin position="125"/>
        <end position="143"/>
    </location>
</feature>
<dbReference type="InterPro" id="IPR050598">
    <property type="entry name" value="AminoAcid_Transporter"/>
</dbReference>
<dbReference type="PIRSF" id="PIRSF006060">
    <property type="entry name" value="AA_transporter"/>
    <property type="match status" value="1"/>
</dbReference>
<dbReference type="GeneID" id="100211974"/>
<protein>
    <submittedName>
        <fullName evidence="7">B(0,+)-type amino acid transporter 1 isoform X2</fullName>
    </submittedName>
</protein>
<feature type="transmembrane region" description="Helical" evidence="5">
    <location>
        <begin position="414"/>
        <end position="432"/>
    </location>
</feature>
<feature type="transmembrane region" description="Helical" evidence="5">
    <location>
        <begin position="64"/>
        <end position="88"/>
    </location>
</feature>
<keyword evidence="6" id="KW-1185">Reference proteome</keyword>
<dbReference type="InterPro" id="IPR002293">
    <property type="entry name" value="AA/rel_permease1"/>
</dbReference>
<feature type="transmembrane region" description="Helical" evidence="5">
    <location>
        <begin position="306"/>
        <end position="332"/>
    </location>
</feature>
<keyword evidence="2 5" id="KW-0812">Transmembrane</keyword>
<evidence type="ECO:0000256" key="4">
    <source>
        <dbReference type="ARBA" id="ARBA00023136"/>
    </source>
</evidence>
<sequence length="494" mass="54295">MKLEKDQELVALNTTEEHSLTEQINVKLEKNVSVLGGVGLIVGSIIGSGIFLSPSSVLIKSGSIGLSLIVWVLSGFISLLGALCYGELGTSIPRSGAEHAYLLAAFGPIPAFLFSWTATLVIRPSAGAIIAMIFAQYVVEPFYKKEEKVPDYVIKLLSFFCIVLIATVNCLSVKLAVAIQNIFTFAKLSCVAMLIVIGFIELGKGNTTSFKDSFNGTTTDAGQLSLAFYFGLWAYDGWNSLNYVTEEMQNPSRQMPLAITISMVLVMGCYLLCNIAYIAVLGPIFIKSSSAVALDLGNRYLGVGKFVVPVLVGLSCFGAVNGLLFTSGRLVYVAARERHMPKFLAMIHVKRKTPLPSLIFTALISVLMLIPKASKFESLVGIFSFASWLFYGLCFLVLIFLRFKRKDLRRPYKVFLPIPVIMILVSICLTALPFYEDWLGSLVALFLIFLGVPVYYMFVKINIFEKFSICLNTPDFTTVLLKYGLAFPDDEPAL</sequence>
<dbReference type="PANTHER" id="PTHR11785:SF512">
    <property type="entry name" value="SOBREMESA, ISOFORM B"/>
    <property type="match status" value="1"/>
</dbReference>
<evidence type="ECO:0000256" key="3">
    <source>
        <dbReference type="ARBA" id="ARBA00022989"/>
    </source>
</evidence>
<accession>A0ABM4CKS5</accession>
<comment type="subcellular location">
    <subcellularLocation>
        <location evidence="1">Membrane</location>
        <topology evidence="1">Multi-pass membrane protein</topology>
    </subcellularLocation>
</comment>
<name>A0ABM4CKS5_HYDVU</name>
<dbReference type="Proteomes" id="UP001652625">
    <property type="component" value="Chromosome 09"/>
</dbReference>
<feature type="transmembrane region" description="Helical" evidence="5">
    <location>
        <begin position="152"/>
        <end position="176"/>
    </location>
</feature>
<dbReference type="RefSeq" id="XP_065662371.1">
    <property type="nucleotide sequence ID" value="XM_065806299.1"/>
</dbReference>
<organism evidence="6 7">
    <name type="scientific">Hydra vulgaris</name>
    <name type="common">Hydra</name>
    <name type="synonym">Hydra attenuata</name>
    <dbReference type="NCBI Taxonomy" id="6087"/>
    <lineage>
        <taxon>Eukaryota</taxon>
        <taxon>Metazoa</taxon>
        <taxon>Cnidaria</taxon>
        <taxon>Hydrozoa</taxon>
        <taxon>Hydroidolina</taxon>
        <taxon>Anthoathecata</taxon>
        <taxon>Aplanulata</taxon>
        <taxon>Hydridae</taxon>
        <taxon>Hydra</taxon>
    </lineage>
</organism>
<feature type="transmembrane region" description="Helical" evidence="5">
    <location>
        <begin position="182"/>
        <end position="202"/>
    </location>
</feature>
<dbReference type="PANTHER" id="PTHR11785">
    <property type="entry name" value="AMINO ACID TRANSPORTER"/>
    <property type="match status" value="1"/>
</dbReference>
<reference evidence="7" key="1">
    <citation type="submission" date="2025-08" db="UniProtKB">
        <authorList>
            <consortium name="RefSeq"/>
        </authorList>
    </citation>
    <scope>IDENTIFICATION</scope>
</reference>
<evidence type="ECO:0000256" key="5">
    <source>
        <dbReference type="SAM" id="Phobius"/>
    </source>
</evidence>
<feature type="transmembrane region" description="Helical" evidence="5">
    <location>
        <begin position="353"/>
        <end position="370"/>
    </location>
</feature>
<feature type="transmembrane region" description="Helical" evidence="5">
    <location>
        <begin position="382"/>
        <end position="402"/>
    </location>
</feature>